<dbReference type="RefSeq" id="WP_006288429.1">
    <property type="nucleotide sequence ID" value="NZ_ARPM03000110.1"/>
</dbReference>
<evidence type="ECO:0000313" key="3">
    <source>
        <dbReference type="Proteomes" id="UP000026922"/>
    </source>
</evidence>
<feature type="compositionally biased region" description="Basic residues" evidence="1">
    <location>
        <begin position="111"/>
        <end position="130"/>
    </location>
</feature>
<protein>
    <submittedName>
        <fullName evidence="2">Uncharacterized protein</fullName>
    </submittedName>
</protein>
<dbReference type="EMBL" id="ARPM03000110">
    <property type="protein sequence ID" value="ETZ05139.1"/>
    <property type="molecule type" value="Genomic_DNA"/>
</dbReference>
<proteinExistence type="predicted"/>
<feature type="compositionally biased region" description="Low complexity" evidence="1">
    <location>
        <begin position="142"/>
        <end position="152"/>
    </location>
</feature>
<feature type="region of interest" description="Disordered" evidence="1">
    <location>
        <begin position="20"/>
        <end position="175"/>
    </location>
</feature>
<feature type="compositionally biased region" description="Polar residues" evidence="1">
    <location>
        <begin position="44"/>
        <end position="54"/>
    </location>
</feature>
<organism evidence="2 3">
    <name type="scientific">Holospora undulata HU1</name>
    <dbReference type="NCBI Taxonomy" id="1321371"/>
    <lineage>
        <taxon>Bacteria</taxon>
        <taxon>Pseudomonadati</taxon>
        <taxon>Pseudomonadota</taxon>
        <taxon>Alphaproteobacteria</taxon>
        <taxon>Holosporales</taxon>
        <taxon>Holosporaceae</taxon>
        <taxon>Holospora</taxon>
    </lineage>
</organism>
<comment type="caution">
    <text evidence="2">The sequence shown here is derived from an EMBL/GenBank/DDBJ whole genome shotgun (WGS) entry which is preliminary data.</text>
</comment>
<feature type="compositionally biased region" description="Low complexity" evidence="1">
    <location>
        <begin position="55"/>
        <end position="68"/>
    </location>
</feature>
<reference evidence="2 3" key="1">
    <citation type="journal article" date="2013" name="Genome Announc.">
        <title>Draft Genome Sequence of Holospora undulata Strain HU1, a Micronucleus-Specific Symbiont of the Ciliate Paramecium caudatum.</title>
        <authorList>
            <person name="Dohra H."/>
            <person name="Suzuki H."/>
            <person name="Suzuki T."/>
            <person name="Tanaka K."/>
            <person name="Fujishima M."/>
        </authorList>
    </citation>
    <scope>NUCLEOTIDE SEQUENCE [LARGE SCALE GENOMIC DNA]</scope>
    <source>
        <strain evidence="2 3">HU1</strain>
    </source>
</reference>
<name>A0A061JIT8_9PROT</name>
<keyword evidence="3" id="KW-1185">Reference proteome</keyword>
<sequence>MKKNFPNILYFALSLGIIVPSQGWSGPEQADASAQPLASPAPEQPSQQAITTQDPAAAAPLTEAAPAPEQDKSTATPGLDPANPEAGSSKGAENEQEAATGEGKSEDKKGSEKKKKKTRKKRKGRGKSHGKLSTAHHYPPENVINNLNARNNVDPAPSVCGSKVDNFEDSSVKNP</sequence>
<gene>
    <name evidence="2" type="ORF">K737_300430</name>
</gene>
<evidence type="ECO:0000256" key="1">
    <source>
        <dbReference type="SAM" id="MobiDB-lite"/>
    </source>
</evidence>
<evidence type="ECO:0000313" key="2">
    <source>
        <dbReference type="EMBL" id="ETZ05139.1"/>
    </source>
</evidence>
<accession>A0A061JIT8</accession>
<dbReference type="AlphaFoldDB" id="A0A061JIT8"/>
<dbReference type="Proteomes" id="UP000026922">
    <property type="component" value="Unassembled WGS sequence"/>
</dbReference>